<dbReference type="OrthoDB" id="1786907at2"/>
<keyword evidence="3" id="KW-1185">Reference proteome</keyword>
<organism evidence="2 3">
    <name type="scientific">Desulfofarcimen acetoxidans (strain ATCC 49208 / DSM 771 / KCTC 5769 / VKM B-1644 / 5575)</name>
    <name type="common">Desulfotomaculum acetoxidans</name>
    <dbReference type="NCBI Taxonomy" id="485916"/>
    <lineage>
        <taxon>Bacteria</taxon>
        <taxon>Bacillati</taxon>
        <taxon>Bacillota</taxon>
        <taxon>Clostridia</taxon>
        <taxon>Eubacteriales</taxon>
        <taxon>Peptococcaceae</taxon>
        <taxon>Desulfofarcimen</taxon>
    </lineage>
</organism>
<evidence type="ECO:0000313" key="2">
    <source>
        <dbReference type="EMBL" id="ACV61147.1"/>
    </source>
</evidence>
<name>C8W2Z1_DESAS</name>
<dbReference type="Proteomes" id="UP000002217">
    <property type="component" value="Chromosome"/>
</dbReference>
<dbReference type="RefSeq" id="WP_015755868.1">
    <property type="nucleotide sequence ID" value="NC_013216.1"/>
</dbReference>
<evidence type="ECO:0000313" key="3">
    <source>
        <dbReference type="Proteomes" id="UP000002217"/>
    </source>
</evidence>
<dbReference type="EMBL" id="CP001720">
    <property type="protein sequence ID" value="ACV61147.1"/>
    <property type="molecule type" value="Genomic_DNA"/>
</dbReference>
<dbReference type="STRING" id="485916.Dtox_0194"/>
<reference evidence="2 3" key="1">
    <citation type="journal article" date="2009" name="Stand. Genomic Sci.">
        <title>Complete genome sequence of Desulfotomaculum acetoxidans type strain (5575).</title>
        <authorList>
            <person name="Spring S."/>
            <person name="Lapidus A."/>
            <person name="Schroder M."/>
            <person name="Gleim D."/>
            <person name="Sims D."/>
            <person name="Meincke L."/>
            <person name="Glavina Del Rio T."/>
            <person name="Tice H."/>
            <person name="Copeland A."/>
            <person name="Cheng J.F."/>
            <person name="Lucas S."/>
            <person name="Chen F."/>
            <person name="Nolan M."/>
            <person name="Bruce D."/>
            <person name="Goodwin L."/>
            <person name="Pitluck S."/>
            <person name="Ivanova N."/>
            <person name="Mavromatis K."/>
            <person name="Mikhailova N."/>
            <person name="Pati A."/>
            <person name="Chen A."/>
            <person name="Palaniappan K."/>
            <person name="Land M."/>
            <person name="Hauser L."/>
            <person name="Chang Y.J."/>
            <person name="Jeffries C.D."/>
            <person name="Chain P."/>
            <person name="Saunders E."/>
            <person name="Brettin T."/>
            <person name="Detter J.C."/>
            <person name="Goker M."/>
            <person name="Bristow J."/>
            <person name="Eisen J.A."/>
            <person name="Markowitz V."/>
            <person name="Hugenholtz P."/>
            <person name="Kyrpides N.C."/>
            <person name="Klenk H.P."/>
            <person name="Han C."/>
        </authorList>
    </citation>
    <scope>NUCLEOTIDE SEQUENCE [LARGE SCALE GENOMIC DNA]</scope>
    <source>
        <strain evidence="3">ATCC 49208 / DSM 771 / VKM B-1644</strain>
    </source>
</reference>
<gene>
    <name evidence="2" type="ordered locus">Dtox_0194</name>
</gene>
<evidence type="ECO:0000256" key="1">
    <source>
        <dbReference type="SAM" id="MobiDB-lite"/>
    </source>
</evidence>
<feature type="region of interest" description="Disordered" evidence="1">
    <location>
        <begin position="213"/>
        <end position="232"/>
    </location>
</feature>
<dbReference type="HOGENOM" id="CLU_1127635_0_0_9"/>
<protein>
    <submittedName>
        <fullName evidence="2">Uncharacterized protein</fullName>
    </submittedName>
</protein>
<dbReference type="KEGG" id="dae:Dtox_0194"/>
<dbReference type="AlphaFoldDB" id="C8W2Z1"/>
<proteinExistence type="predicted"/>
<accession>C8W2Z1</accession>
<sequence>MLSGQDQLYDMHKTLSRLLDVQSKQGSDQNSLVMLSLVNLMGIIDILNKRVQASPAAGVSGNLPLDLSSLQTMLGPLLNIFAKQGQGDCKTQPVERNISPNTDQGCVKNNASMKNSVLESANDQSNKSANQDIKPRVVNPLGGLLNLLGGGGSQPNLVPLLALLGLCGGANQPVLTSLLSLLNNQSNQKADIGALVSLISGLAGSHQAAAQNKVTANKAESPSAGEARGEESCREEKNKIIVKKGI</sequence>